<dbReference type="EMBL" id="JARBHB010000013">
    <property type="protein sequence ID" value="KAJ8870258.1"/>
    <property type="molecule type" value="Genomic_DNA"/>
</dbReference>
<gene>
    <name evidence="1" type="ORF">PR048_029279</name>
</gene>
<name>A0ABQ9GDA8_9NEOP</name>
<comment type="caution">
    <text evidence="1">The sequence shown here is derived from an EMBL/GenBank/DDBJ whole genome shotgun (WGS) entry which is preliminary data.</text>
</comment>
<evidence type="ECO:0000313" key="2">
    <source>
        <dbReference type="Proteomes" id="UP001159363"/>
    </source>
</evidence>
<evidence type="ECO:0000313" key="1">
    <source>
        <dbReference type="EMBL" id="KAJ8870258.1"/>
    </source>
</evidence>
<sequence length="300" mass="33586">MYGDPSAAYDSLWVRLRRLSMARRLLSANRTAVFNWPARLDLFAASEAEKCRCYKGDIARSIRCAIATTRSVCSVPVVLRLSKVAQRNSKITPYLSDMGYIRQVIASVKRPCENKLVNFSLPLQTLRCIMTSQIEPDHQHQPSGGRGGLVVRPLASHPCEPDSIPNGVAPGFSLVGNVPDDAMVGGFPRGFPVLPAFALRRCSKLTWLHPHRLHKTILNVSRLAIADWRRYVRWSGDSQSEDMRQHKLSNDKIIGSLLKVPYGCRQHYENTVRKFRAVMAHNGDDALVARASVTLIAPRF</sequence>
<keyword evidence="2" id="KW-1185">Reference proteome</keyword>
<proteinExistence type="predicted"/>
<organism evidence="1 2">
    <name type="scientific">Dryococelus australis</name>
    <dbReference type="NCBI Taxonomy" id="614101"/>
    <lineage>
        <taxon>Eukaryota</taxon>
        <taxon>Metazoa</taxon>
        <taxon>Ecdysozoa</taxon>
        <taxon>Arthropoda</taxon>
        <taxon>Hexapoda</taxon>
        <taxon>Insecta</taxon>
        <taxon>Pterygota</taxon>
        <taxon>Neoptera</taxon>
        <taxon>Polyneoptera</taxon>
        <taxon>Phasmatodea</taxon>
        <taxon>Verophasmatodea</taxon>
        <taxon>Anareolatae</taxon>
        <taxon>Phasmatidae</taxon>
        <taxon>Eurycanthinae</taxon>
        <taxon>Dryococelus</taxon>
    </lineage>
</organism>
<protein>
    <submittedName>
        <fullName evidence="1">Uncharacterized protein</fullName>
    </submittedName>
</protein>
<accession>A0ABQ9GDA8</accession>
<dbReference type="Proteomes" id="UP001159363">
    <property type="component" value="Chromosome 12"/>
</dbReference>
<reference evidence="1 2" key="1">
    <citation type="submission" date="2023-02" db="EMBL/GenBank/DDBJ databases">
        <title>LHISI_Scaffold_Assembly.</title>
        <authorList>
            <person name="Stuart O.P."/>
            <person name="Cleave R."/>
            <person name="Magrath M.J.L."/>
            <person name="Mikheyev A.S."/>
        </authorList>
    </citation>
    <scope>NUCLEOTIDE SEQUENCE [LARGE SCALE GENOMIC DNA]</scope>
    <source>
        <strain evidence="1">Daus_M_001</strain>
        <tissue evidence="1">Leg muscle</tissue>
    </source>
</reference>